<keyword evidence="2" id="KW-0786">Thiamine pyrophosphate</keyword>
<evidence type="ECO:0000259" key="3">
    <source>
        <dbReference type="SMART" id="SM00861"/>
    </source>
</evidence>
<organism evidence="4">
    <name type="scientific">marine metagenome</name>
    <dbReference type="NCBI Taxonomy" id="408172"/>
    <lineage>
        <taxon>unclassified sequences</taxon>
        <taxon>metagenomes</taxon>
        <taxon>ecological metagenomes</taxon>
    </lineage>
</organism>
<dbReference type="Gene3D" id="3.40.50.970">
    <property type="match status" value="1"/>
</dbReference>
<proteinExistence type="predicted"/>
<evidence type="ECO:0000256" key="1">
    <source>
        <dbReference type="ARBA" id="ARBA00023002"/>
    </source>
</evidence>
<protein>
    <recommendedName>
        <fullName evidence="3">Transketolase-like pyrimidine-binding domain-containing protein</fullName>
    </recommendedName>
</protein>
<sequence length="169" mass="18367">MAFNEAIRSALHEEMERDESVFVIGEDVSTHGGPYKVTEGIPEAFPGRIFETPIAEAGIVGIGVGAAMAGMRPVVELMYLDFVTCAMDEVVNQAAKMRYMTGGQARVPMVIRLPCGIGRLLAAQHSQIMESWFMHVPGLQVVVPSTPADAKGLFKSAVRSSDPVMFFEY</sequence>
<dbReference type="InterPro" id="IPR005475">
    <property type="entry name" value="Transketolase-like_Pyr-bd"/>
</dbReference>
<dbReference type="Pfam" id="PF02779">
    <property type="entry name" value="Transket_pyr"/>
    <property type="match status" value="1"/>
</dbReference>
<dbReference type="PANTHER" id="PTHR43257">
    <property type="entry name" value="PYRUVATE DEHYDROGENASE E1 COMPONENT BETA SUBUNIT"/>
    <property type="match status" value="1"/>
</dbReference>
<keyword evidence="1" id="KW-0560">Oxidoreductase</keyword>
<dbReference type="SUPFAM" id="SSF52518">
    <property type="entry name" value="Thiamin diphosphate-binding fold (THDP-binding)"/>
    <property type="match status" value="1"/>
</dbReference>
<dbReference type="SMART" id="SM00861">
    <property type="entry name" value="Transket_pyr"/>
    <property type="match status" value="1"/>
</dbReference>
<dbReference type="CDD" id="cd07036">
    <property type="entry name" value="TPP_PYR_E1-PDHc-beta_like"/>
    <property type="match status" value="1"/>
</dbReference>
<evidence type="ECO:0000256" key="2">
    <source>
        <dbReference type="ARBA" id="ARBA00023052"/>
    </source>
</evidence>
<dbReference type="InterPro" id="IPR029061">
    <property type="entry name" value="THDP-binding"/>
</dbReference>
<dbReference type="PANTHER" id="PTHR43257:SF2">
    <property type="entry name" value="PYRUVATE DEHYDROGENASE E1 COMPONENT SUBUNIT BETA"/>
    <property type="match status" value="1"/>
</dbReference>
<dbReference type="FunFam" id="3.40.50.970:FF:000001">
    <property type="entry name" value="Pyruvate dehydrogenase E1 beta subunit"/>
    <property type="match status" value="1"/>
</dbReference>
<dbReference type="EMBL" id="UINC01030026">
    <property type="protein sequence ID" value="SVB13745.1"/>
    <property type="molecule type" value="Genomic_DNA"/>
</dbReference>
<dbReference type="AlphaFoldDB" id="A0A382BIY4"/>
<name>A0A382BIY4_9ZZZZ</name>
<evidence type="ECO:0000313" key="4">
    <source>
        <dbReference type="EMBL" id="SVB13745.1"/>
    </source>
</evidence>
<dbReference type="GO" id="GO:0016491">
    <property type="term" value="F:oxidoreductase activity"/>
    <property type="evidence" value="ECO:0007669"/>
    <property type="project" value="UniProtKB-KW"/>
</dbReference>
<gene>
    <name evidence="4" type="ORF">METZ01_LOCUS166599</name>
</gene>
<feature type="domain" description="Transketolase-like pyrimidine-binding" evidence="3">
    <location>
        <begin position="1"/>
        <end position="168"/>
    </location>
</feature>
<feature type="non-terminal residue" evidence="4">
    <location>
        <position position="169"/>
    </location>
</feature>
<accession>A0A382BIY4</accession>
<reference evidence="4" key="1">
    <citation type="submission" date="2018-05" db="EMBL/GenBank/DDBJ databases">
        <authorList>
            <person name="Lanie J.A."/>
            <person name="Ng W.-L."/>
            <person name="Kazmierczak K.M."/>
            <person name="Andrzejewski T.M."/>
            <person name="Davidsen T.M."/>
            <person name="Wayne K.J."/>
            <person name="Tettelin H."/>
            <person name="Glass J.I."/>
            <person name="Rusch D."/>
            <person name="Podicherti R."/>
            <person name="Tsui H.-C.T."/>
            <person name="Winkler M.E."/>
        </authorList>
    </citation>
    <scope>NUCLEOTIDE SEQUENCE</scope>
</reference>